<dbReference type="OrthoDB" id="9801867at2"/>
<evidence type="ECO:0000256" key="2">
    <source>
        <dbReference type="ARBA" id="ARBA00004496"/>
    </source>
</evidence>
<keyword evidence="19" id="KW-1185">Reference proteome</keyword>
<evidence type="ECO:0000256" key="12">
    <source>
        <dbReference type="ARBA" id="ARBA00022741"/>
    </source>
</evidence>
<keyword evidence="13 16" id="KW-0067">ATP-binding</keyword>
<evidence type="ECO:0000256" key="16">
    <source>
        <dbReference type="HAMAP-Rule" id="MF_01018"/>
    </source>
</evidence>
<keyword evidence="10 16" id="KW-0328">Glycosyltransferase</keyword>
<dbReference type="STRING" id="1524254.PHACT_15085"/>
<evidence type="ECO:0000256" key="14">
    <source>
        <dbReference type="ARBA" id="ARBA00023102"/>
    </source>
</evidence>
<comment type="subcellular location">
    <subcellularLocation>
        <location evidence="2 16">Cytoplasm</location>
    </subcellularLocation>
</comment>
<dbReference type="HAMAP" id="MF_01018">
    <property type="entry name" value="HisG_Short"/>
    <property type="match status" value="1"/>
</dbReference>
<evidence type="ECO:0000256" key="7">
    <source>
        <dbReference type="ARBA" id="ARBA00020998"/>
    </source>
</evidence>
<dbReference type="FunFam" id="3.40.190.10:FF:000008">
    <property type="entry name" value="ATP phosphoribosyltransferase"/>
    <property type="match status" value="1"/>
</dbReference>
<dbReference type="GO" id="GO:0000105">
    <property type="term" value="P:L-histidine biosynthetic process"/>
    <property type="evidence" value="ECO:0007669"/>
    <property type="project" value="UniProtKB-UniRule"/>
</dbReference>
<evidence type="ECO:0000256" key="13">
    <source>
        <dbReference type="ARBA" id="ARBA00022840"/>
    </source>
</evidence>
<reference evidence="19" key="1">
    <citation type="submission" date="2016-07" db="EMBL/GenBank/DDBJ databases">
        <authorList>
            <person name="Florea S."/>
            <person name="Webb J.S."/>
            <person name="Jaromczyk J."/>
            <person name="Schardl C.L."/>
        </authorList>
    </citation>
    <scope>NUCLEOTIDE SEQUENCE [LARGE SCALE GENOMIC DNA]</scope>
    <source>
        <strain evidence="19">KCTC 42131</strain>
    </source>
</reference>
<comment type="domain">
    <text evidence="16">Lacks the C-terminal regulatory region which is replaced by HisZ.</text>
</comment>
<evidence type="ECO:0000256" key="1">
    <source>
        <dbReference type="ARBA" id="ARBA00000915"/>
    </source>
</evidence>
<keyword evidence="14 16" id="KW-0368">Histidine biosynthesis</keyword>
<dbReference type="FunFam" id="3.40.190.10:FF:000011">
    <property type="entry name" value="ATP phosphoribosyltransferase"/>
    <property type="match status" value="1"/>
</dbReference>
<proteinExistence type="inferred from homology"/>
<comment type="similarity">
    <text evidence="4 16">Belongs to the ATP phosphoribosyltransferase family. Short subfamily.</text>
</comment>
<evidence type="ECO:0000256" key="9">
    <source>
        <dbReference type="ARBA" id="ARBA00022605"/>
    </source>
</evidence>
<organism evidence="18 19">
    <name type="scientific">Pseudohongiella acticola</name>
    <dbReference type="NCBI Taxonomy" id="1524254"/>
    <lineage>
        <taxon>Bacteria</taxon>
        <taxon>Pseudomonadati</taxon>
        <taxon>Pseudomonadota</taxon>
        <taxon>Gammaproteobacteria</taxon>
        <taxon>Pseudomonadales</taxon>
        <taxon>Pseudohongiellaceae</taxon>
        <taxon>Pseudohongiella</taxon>
    </lineage>
</organism>
<dbReference type="UniPathway" id="UPA00031">
    <property type="reaction ID" value="UER00006"/>
</dbReference>
<keyword evidence="12 16" id="KW-0547">Nucleotide-binding</keyword>
<dbReference type="GO" id="GO:0005737">
    <property type="term" value="C:cytoplasm"/>
    <property type="evidence" value="ECO:0007669"/>
    <property type="project" value="UniProtKB-SubCell"/>
</dbReference>
<dbReference type="InterPro" id="IPR024893">
    <property type="entry name" value="ATP_PRibTrfase_HisG_short"/>
</dbReference>
<evidence type="ECO:0000313" key="18">
    <source>
        <dbReference type="EMBL" id="OFE11305.1"/>
    </source>
</evidence>
<keyword evidence="11 16" id="KW-0808">Transferase</keyword>
<protein>
    <recommendedName>
        <fullName evidence="7 16">ATP phosphoribosyltransferase</fullName>
        <shortName evidence="16">ATP-PRT</shortName>
        <shortName evidence="16">ATP-PRTase</shortName>
        <ecNumber evidence="6 16">2.4.2.17</ecNumber>
    </recommendedName>
</protein>
<evidence type="ECO:0000256" key="11">
    <source>
        <dbReference type="ARBA" id="ARBA00022679"/>
    </source>
</evidence>
<dbReference type="Pfam" id="PF01634">
    <property type="entry name" value="HisG"/>
    <property type="match status" value="1"/>
</dbReference>
<evidence type="ECO:0000313" key="19">
    <source>
        <dbReference type="Proteomes" id="UP000175669"/>
    </source>
</evidence>
<evidence type="ECO:0000256" key="8">
    <source>
        <dbReference type="ARBA" id="ARBA00022490"/>
    </source>
</evidence>
<sequence>MQTQPIVMALTKGRILEEVMPLLEQAGIHLLEDVSKSRKLIFDTNLPGLRIMIVRGSDVPTYVEFGSADLGVVGKDLLMEYGEGAFYEPLDLGIARCRLMTAAPVGARPPRGRVRVASKFVNIARRYFAEQGLQTDIIKLNGALELAPSMGLADWIVDIVDSGNTLRANGLEPLELIADISSRIIVNKAAMKIKHAELSELLAGIGLAVSARQAETATV</sequence>
<dbReference type="GO" id="GO:0005524">
    <property type="term" value="F:ATP binding"/>
    <property type="evidence" value="ECO:0007669"/>
    <property type="project" value="UniProtKB-KW"/>
</dbReference>
<dbReference type="Gene3D" id="3.40.190.10">
    <property type="entry name" value="Periplasmic binding protein-like II"/>
    <property type="match status" value="2"/>
</dbReference>
<keyword evidence="8 16" id="KW-0963">Cytoplasm</keyword>
<evidence type="ECO:0000256" key="6">
    <source>
        <dbReference type="ARBA" id="ARBA00011946"/>
    </source>
</evidence>
<comment type="catalytic activity">
    <reaction evidence="1 16">
        <text>1-(5-phospho-beta-D-ribosyl)-ATP + diphosphate = 5-phospho-alpha-D-ribose 1-diphosphate + ATP</text>
        <dbReference type="Rhea" id="RHEA:18473"/>
        <dbReference type="ChEBI" id="CHEBI:30616"/>
        <dbReference type="ChEBI" id="CHEBI:33019"/>
        <dbReference type="ChEBI" id="CHEBI:58017"/>
        <dbReference type="ChEBI" id="CHEBI:73183"/>
        <dbReference type="EC" id="2.4.2.17"/>
    </reaction>
</comment>
<comment type="function">
    <text evidence="15 16">Catalyzes the condensation of ATP and 5-phosphoribose 1-diphosphate to form N'-(5'-phosphoribosyl)-ATP (PR-ATP). Has a crucial role in the pathway because the rate of histidine biosynthesis seems to be controlled primarily by regulation of HisG enzymatic activity.</text>
</comment>
<evidence type="ECO:0000256" key="10">
    <source>
        <dbReference type="ARBA" id="ARBA00022676"/>
    </source>
</evidence>
<dbReference type="SUPFAM" id="SSF53850">
    <property type="entry name" value="Periplasmic binding protein-like II"/>
    <property type="match status" value="1"/>
</dbReference>
<dbReference type="RefSeq" id="WP_070119238.1">
    <property type="nucleotide sequence ID" value="NZ_CAXATG010000006.1"/>
</dbReference>
<dbReference type="InterPro" id="IPR013820">
    <property type="entry name" value="ATP_PRibTrfase_cat"/>
</dbReference>
<feature type="domain" description="ATP phosphoribosyltransferase catalytic" evidence="17">
    <location>
        <begin position="55"/>
        <end position="204"/>
    </location>
</feature>
<dbReference type="AlphaFoldDB" id="A0A1E8CG28"/>
<comment type="subunit">
    <text evidence="5 16">Heteromultimer composed of HisG and HisZ subunits.</text>
</comment>
<comment type="caution">
    <text evidence="18">The sequence shown here is derived from an EMBL/GenBank/DDBJ whole genome shotgun (WGS) entry which is preliminary data.</text>
</comment>
<gene>
    <name evidence="16" type="primary">hisG</name>
    <name evidence="18" type="ORF">PHACT_15085</name>
</gene>
<dbReference type="EMBL" id="MASR01000003">
    <property type="protein sequence ID" value="OFE11305.1"/>
    <property type="molecule type" value="Genomic_DNA"/>
</dbReference>
<accession>A0A1E8CG28</accession>
<dbReference type="PANTHER" id="PTHR21403">
    <property type="entry name" value="ATP PHOSPHORIBOSYLTRANSFERASE ATP-PRTASE"/>
    <property type="match status" value="1"/>
</dbReference>
<dbReference type="PANTHER" id="PTHR21403:SF8">
    <property type="entry name" value="ATP PHOSPHORIBOSYLTRANSFERASE"/>
    <property type="match status" value="1"/>
</dbReference>
<dbReference type="PROSITE" id="PS01316">
    <property type="entry name" value="ATP_P_PHORIBOSYLTR"/>
    <property type="match status" value="1"/>
</dbReference>
<dbReference type="InterPro" id="IPR018198">
    <property type="entry name" value="ATP_PRibTrfase_CS"/>
</dbReference>
<comment type="pathway">
    <text evidence="3 16">Amino-acid biosynthesis; L-histidine biosynthesis; L-histidine from 5-phospho-alpha-D-ribose 1-diphosphate: step 1/9.</text>
</comment>
<evidence type="ECO:0000256" key="15">
    <source>
        <dbReference type="ARBA" id="ARBA00024861"/>
    </source>
</evidence>
<evidence type="ECO:0000256" key="3">
    <source>
        <dbReference type="ARBA" id="ARBA00004667"/>
    </source>
</evidence>
<dbReference type="NCBIfam" id="TIGR00070">
    <property type="entry name" value="hisG"/>
    <property type="match status" value="1"/>
</dbReference>
<keyword evidence="9 16" id="KW-0028">Amino-acid biosynthesis</keyword>
<evidence type="ECO:0000259" key="17">
    <source>
        <dbReference type="Pfam" id="PF01634"/>
    </source>
</evidence>
<dbReference type="Proteomes" id="UP000175669">
    <property type="component" value="Unassembled WGS sequence"/>
</dbReference>
<dbReference type="InterPro" id="IPR001348">
    <property type="entry name" value="ATP_PRibTrfase_HisG"/>
</dbReference>
<name>A0A1E8CG28_9GAMM</name>
<evidence type="ECO:0000256" key="4">
    <source>
        <dbReference type="ARBA" id="ARBA00009489"/>
    </source>
</evidence>
<dbReference type="CDD" id="cd13595">
    <property type="entry name" value="PBP2_HisGs"/>
    <property type="match status" value="1"/>
</dbReference>
<evidence type="ECO:0000256" key="5">
    <source>
        <dbReference type="ARBA" id="ARBA00011496"/>
    </source>
</evidence>
<dbReference type="EC" id="2.4.2.17" evidence="6 16"/>
<dbReference type="GO" id="GO:0003879">
    <property type="term" value="F:ATP phosphoribosyltransferase activity"/>
    <property type="evidence" value="ECO:0007669"/>
    <property type="project" value="UniProtKB-UniRule"/>
</dbReference>